<evidence type="ECO:0000313" key="2">
    <source>
        <dbReference type="EMBL" id="SFP97719.1"/>
    </source>
</evidence>
<dbReference type="InterPro" id="IPR020843">
    <property type="entry name" value="ER"/>
</dbReference>
<dbReference type="SUPFAM" id="SSF50129">
    <property type="entry name" value="GroES-like"/>
    <property type="match status" value="1"/>
</dbReference>
<dbReference type="GO" id="GO:0016491">
    <property type="term" value="F:oxidoreductase activity"/>
    <property type="evidence" value="ECO:0007669"/>
    <property type="project" value="InterPro"/>
</dbReference>
<dbReference type="CDD" id="cd05289">
    <property type="entry name" value="MDR_like_2"/>
    <property type="match status" value="1"/>
</dbReference>
<gene>
    <name evidence="2" type="ORF">SAMN04515674_10821</name>
</gene>
<dbReference type="AlphaFoldDB" id="A0A1I5UR71"/>
<proteinExistence type="predicted"/>
<reference evidence="2 3" key="1">
    <citation type="submission" date="2016-10" db="EMBL/GenBank/DDBJ databases">
        <authorList>
            <person name="de Groot N.N."/>
        </authorList>
    </citation>
    <scope>NUCLEOTIDE SEQUENCE [LARGE SCALE GENOMIC DNA]</scope>
    <source>
        <strain evidence="3">E92,LMG 26720,CCM 7988</strain>
    </source>
</reference>
<keyword evidence="3" id="KW-1185">Reference proteome</keyword>
<dbReference type="InterPro" id="IPR050700">
    <property type="entry name" value="YIM1/Zinc_Alcohol_DH_Fams"/>
</dbReference>
<accession>A0A1I5UR71</accession>
<dbReference type="InterPro" id="IPR013154">
    <property type="entry name" value="ADH-like_N"/>
</dbReference>
<dbReference type="Pfam" id="PF13602">
    <property type="entry name" value="ADH_zinc_N_2"/>
    <property type="match status" value="1"/>
</dbReference>
<dbReference type="PANTHER" id="PTHR11695">
    <property type="entry name" value="ALCOHOL DEHYDROGENASE RELATED"/>
    <property type="match status" value="1"/>
</dbReference>
<protein>
    <submittedName>
        <fullName evidence="2">NADPH:quinone reductase</fullName>
    </submittedName>
</protein>
<organism evidence="2 3">
    <name type="scientific">Pseudarcicella hirudinis</name>
    <dbReference type="NCBI Taxonomy" id="1079859"/>
    <lineage>
        <taxon>Bacteria</taxon>
        <taxon>Pseudomonadati</taxon>
        <taxon>Bacteroidota</taxon>
        <taxon>Cytophagia</taxon>
        <taxon>Cytophagales</taxon>
        <taxon>Flectobacillaceae</taxon>
        <taxon>Pseudarcicella</taxon>
    </lineage>
</organism>
<dbReference type="SMART" id="SM00829">
    <property type="entry name" value="PKS_ER"/>
    <property type="match status" value="1"/>
</dbReference>
<dbReference type="Gene3D" id="3.90.180.10">
    <property type="entry name" value="Medium-chain alcohol dehydrogenases, catalytic domain"/>
    <property type="match status" value="1"/>
</dbReference>
<dbReference type="STRING" id="1079859.SAMN04515674_10821"/>
<dbReference type="PANTHER" id="PTHR11695:SF294">
    <property type="entry name" value="RETICULON-4-INTERACTING PROTEIN 1, MITOCHONDRIAL"/>
    <property type="match status" value="1"/>
</dbReference>
<dbReference type="Gene3D" id="3.40.50.720">
    <property type="entry name" value="NAD(P)-binding Rossmann-like Domain"/>
    <property type="match status" value="1"/>
</dbReference>
<sequence length="317" mass="34595">MKAIVLKENGGIENLHLTEIEKPEIRPEEVLIQVKAIAVNPVDAFVRQHNFALRAFLQPKENEPVIPGWDISGIVVQIGEKVDGFQIGDEVFGMVNFAGHGKAYAEYAAAPASHLALKPQNITHEEAAASCLAALTAWQSLKTHAKVKKGNKVLIHAAAGGVGHYAVQMAKHLGAYVLGTASSSNLDFVISLGADEFIDYTVEKFEDKVKDADIVLEALYGDHILRSLEAVKNGGTIISLLNMLNEESVLEKIHKKYVFAYKMIVNSNGNDMKEIAGLLADGIIKPYISHFYTFEDIPKAHTQIETGKTKGKIVITI</sequence>
<dbReference type="EMBL" id="FOXH01000008">
    <property type="protein sequence ID" value="SFP97719.1"/>
    <property type="molecule type" value="Genomic_DNA"/>
</dbReference>
<name>A0A1I5UR71_9BACT</name>
<dbReference type="Proteomes" id="UP000199306">
    <property type="component" value="Unassembled WGS sequence"/>
</dbReference>
<dbReference type="InterPro" id="IPR036291">
    <property type="entry name" value="NAD(P)-bd_dom_sf"/>
</dbReference>
<feature type="domain" description="Enoyl reductase (ER)" evidence="1">
    <location>
        <begin position="10"/>
        <end position="315"/>
    </location>
</feature>
<evidence type="ECO:0000313" key="3">
    <source>
        <dbReference type="Proteomes" id="UP000199306"/>
    </source>
</evidence>
<dbReference type="InterPro" id="IPR011032">
    <property type="entry name" value="GroES-like_sf"/>
</dbReference>
<dbReference type="OrthoDB" id="648910at2"/>
<dbReference type="SUPFAM" id="SSF51735">
    <property type="entry name" value="NAD(P)-binding Rossmann-fold domains"/>
    <property type="match status" value="1"/>
</dbReference>
<dbReference type="RefSeq" id="WP_092017869.1">
    <property type="nucleotide sequence ID" value="NZ_FOXH01000008.1"/>
</dbReference>
<evidence type="ECO:0000259" key="1">
    <source>
        <dbReference type="SMART" id="SM00829"/>
    </source>
</evidence>
<dbReference type="Pfam" id="PF08240">
    <property type="entry name" value="ADH_N"/>
    <property type="match status" value="1"/>
</dbReference>